<dbReference type="EMBL" id="AZBU02000005">
    <property type="protein sequence ID" value="TKR75997.1"/>
    <property type="molecule type" value="Genomic_DNA"/>
</dbReference>
<comment type="caution">
    <text evidence="3">The sequence shown here is derived from an EMBL/GenBank/DDBJ whole genome shotgun (WGS) entry which is preliminary data.</text>
</comment>
<dbReference type="PANTHER" id="PTHR12259">
    <property type="entry name" value="RGS-GAIP INTERACTING PROTEIN GIPC"/>
    <property type="match status" value="1"/>
</dbReference>
<evidence type="ECO:0000259" key="2">
    <source>
        <dbReference type="PROSITE" id="PS50106"/>
    </source>
</evidence>
<dbReference type="PANTHER" id="PTHR12259:SF1">
    <property type="entry name" value="GH21964P"/>
    <property type="match status" value="1"/>
</dbReference>
<proteinExistence type="inferred from homology"/>
<dbReference type="InterPro" id="IPR017379">
    <property type="entry name" value="GIPC1/2/3"/>
</dbReference>
<evidence type="ECO:0000256" key="1">
    <source>
        <dbReference type="ARBA" id="ARBA00009011"/>
    </source>
</evidence>
<dbReference type="SUPFAM" id="SSF50156">
    <property type="entry name" value="PDZ domain-like"/>
    <property type="match status" value="1"/>
</dbReference>
<reference evidence="3 4" key="2">
    <citation type="journal article" date="2019" name="G3 (Bethesda)">
        <title>Hybrid Assembly of the Genome of the Entomopathogenic Nematode Steinernema carpocapsae Identifies the X-Chromosome.</title>
        <authorList>
            <person name="Serra L."/>
            <person name="Macchietto M."/>
            <person name="Macias-Munoz A."/>
            <person name="McGill C.J."/>
            <person name="Rodriguez I.M."/>
            <person name="Rodriguez B."/>
            <person name="Murad R."/>
            <person name="Mortazavi A."/>
        </authorList>
    </citation>
    <scope>NUCLEOTIDE SEQUENCE [LARGE SCALE GENOMIC DNA]</scope>
    <source>
        <strain evidence="3 4">ALL</strain>
    </source>
</reference>
<organism evidence="3 4">
    <name type="scientific">Steinernema carpocapsae</name>
    <name type="common">Entomopathogenic nematode</name>
    <dbReference type="NCBI Taxonomy" id="34508"/>
    <lineage>
        <taxon>Eukaryota</taxon>
        <taxon>Metazoa</taxon>
        <taxon>Ecdysozoa</taxon>
        <taxon>Nematoda</taxon>
        <taxon>Chromadorea</taxon>
        <taxon>Rhabditida</taxon>
        <taxon>Tylenchina</taxon>
        <taxon>Panagrolaimomorpha</taxon>
        <taxon>Strongyloidoidea</taxon>
        <taxon>Steinernematidae</taxon>
        <taxon>Steinernema</taxon>
    </lineage>
</organism>
<dbReference type="STRING" id="34508.A0A4U5N0Y0"/>
<comment type="similarity">
    <text evidence="1">Belongs to the GIPC family.</text>
</comment>
<protein>
    <recommendedName>
        <fullName evidence="2">PDZ domain-containing protein</fullName>
    </recommendedName>
</protein>
<dbReference type="InterPro" id="IPR036034">
    <property type="entry name" value="PDZ_sf"/>
</dbReference>
<dbReference type="InterPro" id="IPR001478">
    <property type="entry name" value="PDZ"/>
</dbReference>
<dbReference type="Proteomes" id="UP000298663">
    <property type="component" value="Unassembled WGS sequence"/>
</dbReference>
<dbReference type="PROSITE" id="PS50106">
    <property type="entry name" value="PDZ"/>
    <property type="match status" value="1"/>
</dbReference>
<gene>
    <name evidence="3" type="ORF">L596_017209</name>
</gene>
<dbReference type="AlphaFoldDB" id="A0A4U5N0Y0"/>
<name>A0A4U5N0Y0_STECR</name>
<accession>A0A4U5N0Y0</accession>
<keyword evidence="4" id="KW-1185">Reference proteome</keyword>
<feature type="domain" description="PDZ" evidence="2">
    <location>
        <begin position="192"/>
        <end position="258"/>
    </location>
</feature>
<sequence>MASGGTEEAIPEVADRQPSSLYFIESKQNETISVCCLGLTVMPVGIASRCLIWLEPYTCQLTRHPSTSLHVKLATCRPALPHPSPFQIRESVGRPTMEAAQEIDELPFFMCELAHRPIRHVGGFSKFTFIYNCQSVRELHEAFPNHFPGIEARDILFCTKKTPQILSNNIIKEKLPPIYTVVFAHVRGPEKEVKLVKTRRKLGLKILNHFGEKNFIVKIDHENLGFHASPMLQVGDFIRAINGVSMEGKSNVEVQRAFWKLPFGKEVEIRIVSPKRGTLLSYAPRKCCWNL</sequence>
<reference evidence="3 4" key="1">
    <citation type="journal article" date="2015" name="Genome Biol.">
        <title>Comparative genomics of Steinernema reveals deeply conserved gene regulatory networks.</title>
        <authorList>
            <person name="Dillman A.R."/>
            <person name="Macchietto M."/>
            <person name="Porter C.F."/>
            <person name="Rogers A."/>
            <person name="Williams B."/>
            <person name="Antoshechkin I."/>
            <person name="Lee M.M."/>
            <person name="Goodwin Z."/>
            <person name="Lu X."/>
            <person name="Lewis E.E."/>
            <person name="Goodrich-Blair H."/>
            <person name="Stock S.P."/>
            <person name="Adams B.J."/>
            <person name="Sternberg P.W."/>
            <person name="Mortazavi A."/>
        </authorList>
    </citation>
    <scope>NUCLEOTIDE SEQUENCE [LARGE SCALE GENOMIC DNA]</scope>
    <source>
        <strain evidence="3 4">ALL</strain>
    </source>
</reference>
<evidence type="ECO:0000313" key="4">
    <source>
        <dbReference type="Proteomes" id="UP000298663"/>
    </source>
</evidence>
<dbReference type="Gene3D" id="2.30.42.10">
    <property type="match status" value="1"/>
</dbReference>
<evidence type="ECO:0000313" key="3">
    <source>
        <dbReference type="EMBL" id="TKR75997.1"/>
    </source>
</evidence>